<dbReference type="GO" id="GO:0043200">
    <property type="term" value="P:response to amino acid"/>
    <property type="evidence" value="ECO:0007669"/>
    <property type="project" value="TreeGrafter"/>
</dbReference>
<evidence type="ECO:0000259" key="4">
    <source>
        <dbReference type="PROSITE" id="PS50956"/>
    </source>
</evidence>
<keyword evidence="3" id="KW-0804">Transcription</keyword>
<dbReference type="SUPFAM" id="SSF46785">
    <property type="entry name" value="Winged helix' DNA-binding domain"/>
    <property type="match status" value="1"/>
</dbReference>
<dbReference type="GO" id="GO:0043565">
    <property type="term" value="F:sequence-specific DNA binding"/>
    <property type="evidence" value="ECO:0007669"/>
    <property type="project" value="InterPro"/>
</dbReference>
<organism evidence="5 6">
    <name type="scientific">Pseudoneobacillus rhizosphaerae</name>
    <dbReference type="NCBI Taxonomy" id="2880968"/>
    <lineage>
        <taxon>Bacteria</taxon>
        <taxon>Bacillati</taxon>
        <taxon>Bacillota</taxon>
        <taxon>Bacilli</taxon>
        <taxon>Bacillales</taxon>
        <taxon>Bacillaceae</taxon>
        <taxon>Pseudoneobacillus</taxon>
    </lineage>
</organism>
<dbReference type="PROSITE" id="PS50956">
    <property type="entry name" value="HTH_ASNC_2"/>
    <property type="match status" value="1"/>
</dbReference>
<feature type="domain" description="HTH asnC-type" evidence="4">
    <location>
        <begin position="6"/>
        <end position="66"/>
    </location>
</feature>
<name>A0A9C7G8J9_9BACI</name>
<sequence length="149" mass="16898">MSSPYIDELDKGIIKFLANDGRMSFTEIASNLFVTEKTIRTRYKHLLEQNILNVVGVVDPVAIGIKAGAIIQLKVQLPILEQVIEDLKKLKEVRFITSISGKYQVIIQVAVPTYDDLSASFKKIRLIPGLEEMNTTVQLEVHKNTFEYF</sequence>
<dbReference type="InterPro" id="IPR000485">
    <property type="entry name" value="AsnC-type_HTH_dom"/>
</dbReference>
<dbReference type="AlphaFoldDB" id="A0A9C7G8J9"/>
<dbReference type="InterPro" id="IPR019887">
    <property type="entry name" value="Tscrpt_reg_AsnC/Lrp_C"/>
</dbReference>
<dbReference type="InterPro" id="IPR011008">
    <property type="entry name" value="Dimeric_a/b-barrel"/>
</dbReference>
<dbReference type="GO" id="GO:0005829">
    <property type="term" value="C:cytosol"/>
    <property type="evidence" value="ECO:0007669"/>
    <property type="project" value="TreeGrafter"/>
</dbReference>
<dbReference type="SUPFAM" id="SSF54909">
    <property type="entry name" value="Dimeric alpha+beta barrel"/>
    <property type="match status" value="1"/>
</dbReference>
<dbReference type="InterPro" id="IPR019888">
    <property type="entry name" value="Tscrpt_reg_AsnC-like"/>
</dbReference>
<evidence type="ECO:0000256" key="3">
    <source>
        <dbReference type="ARBA" id="ARBA00023163"/>
    </source>
</evidence>
<keyword evidence="1" id="KW-0805">Transcription regulation</keyword>
<dbReference type="InterPro" id="IPR036388">
    <property type="entry name" value="WH-like_DNA-bd_sf"/>
</dbReference>
<dbReference type="PANTHER" id="PTHR30154:SF50">
    <property type="entry name" value="TRANSCRIPTIONAL REGULATOR, ASNC FAMILY"/>
    <property type="match status" value="1"/>
</dbReference>
<dbReference type="PRINTS" id="PR00033">
    <property type="entry name" value="HTHASNC"/>
</dbReference>
<gene>
    <name evidence="5" type="ORF">NEOCIP111885_01229</name>
</gene>
<dbReference type="PANTHER" id="PTHR30154">
    <property type="entry name" value="LEUCINE-RESPONSIVE REGULATORY PROTEIN"/>
    <property type="match status" value="1"/>
</dbReference>
<keyword evidence="6" id="KW-1185">Reference proteome</keyword>
<comment type="caution">
    <text evidence="5">The sequence shown here is derived from an EMBL/GenBank/DDBJ whole genome shotgun (WGS) entry which is preliminary data.</text>
</comment>
<dbReference type="Pfam" id="PF01037">
    <property type="entry name" value="AsnC_trans_reg"/>
    <property type="match status" value="1"/>
</dbReference>
<dbReference type="InterPro" id="IPR036390">
    <property type="entry name" value="WH_DNA-bd_sf"/>
</dbReference>
<dbReference type="Pfam" id="PF13404">
    <property type="entry name" value="HTH_AsnC-type"/>
    <property type="match status" value="1"/>
</dbReference>
<dbReference type="Gene3D" id="1.10.10.10">
    <property type="entry name" value="Winged helix-like DNA-binding domain superfamily/Winged helix DNA-binding domain"/>
    <property type="match status" value="1"/>
</dbReference>
<evidence type="ECO:0000313" key="6">
    <source>
        <dbReference type="Proteomes" id="UP000789845"/>
    </source>
</evidence>
<dbReference type="RefSeq" id="WP_230495808.1">
    <property type="nucleotide sequence ID" value="NZ_CAKJTG010000006.1"/>
</dbReference>
<evidence type="ECO:0000313" key="5">
    <source>
        <dbReference type="EMBL" id="CAG9607537.1"/>
    </source>
</evidence>
<proteinExistence type="predicted"/>
<dbReference type="Proteomes" id="UP000789845">
    <property type="component" value="Unassembled WGS sequence"/>
</dbReference>
<keyword evidence="2" id="KW-0238">DNA-binding</keyword>
<dbReference type="SMART" id="SM00344">
    <property type="entry name" value="HTH_ASNC"/>
    <property type="match status" value="1"/>
</dbReference>
<evidence type="ECO:0000256" key="2">
    <source>
        <dbReference type="ARBA" id="ARBA00023125"/>
    </source>
</evidence>
<dbReference type="Gene3D" id="3.30.70.920">
    <property type="match status" value="1"/>
</dbReference>
<reference evidence="5" key="1">
    <citation type="submission" date="2021-10" db="EMBL/GenBank/DDBJ databases">
        <authorList>
            <person name="Criscuolo A."/>
        </authorList>
    </citation>
    <scope>NUCLEOTIDE SEQUENCE</scope>
    <source>
        <strain evidence="5">CIP111885</strain>
    </source>
</reference>
<protein>
    <recommendedName>
        <fullName evidence="4">HTH asnC-type domain-containing protein</fullName>
    </recommendedName>
</protein>
<accession>A0A9C7G8J9</accession>
<dbReference type="EMBL" id="CAKJTG010000006">
    <property type="protein sequence ID" value="CAG9607537.1"/>
    <property type="molecule type" value="Genomic_DNA"/>
</dbReference>
<evidence type="ECO:0000256" key="1">
    <source>
        <dbReference type="ARBA" id="ARBA00023015"/>
    </source>
</evidence>